<name>A0A239DN87_9FIRM</name>
<evidence type="ECO:0000313" key="2">
    <source>
        <dbReference type="Proteomes" id="UP000198304"/>
    </source>
</evidence>
<protein>
    <submittedName>
        <fullName evidence="1">Uncharacterized protein</fullName>
    </submittedName>
</protein>
<dbReference type="Proteomes" id="UP000198304">
    <property type="component" value="Unassembled WGS sequence"/>
</dbReference>
<sequence>MDNKVELKLSSMLYTKLLEACGKENLNIEEYIIKILENKEKDIDQVKFLKQSVIKDLQQLITKLQKIDNSYEKKTNLNIILLKEYDGNLPDSLKREINNYKKKNWFNEKHFYLIFDNKTIIGYIGIDLHEEPMPYGQYAFIYCLNISKSYSTLINLHKVLTFLQKNLKNQGVYNMDIASSSSILAEESLIKLGFTKFYYTRQAKVSIIKNTKCDKVFQYTEELIELNINTLNNFVSVDRNLPSRYLLDYWHDHSKELQCKKITVNYNSTLKELVLISRKTEKNSAMLYWILMEPLDLFDEDIIIQMYTILIKEISLNILIDTFILPIPEEIEALLKQYVNIISSMKTTWYRKIIS</sequence>
<organism evidence="1 2">
    <name type="scientific">Anaerovirgula multivorans</name>
    <dbReference type="NCBI Taxonomy" id="312168"/>
    <lineage>
        <taxon>Bacteria</taxon>
        <taxon>Bacillati</taxon>
        <taxon>Bacillota</taxon>
        <taxon>Clostridia</taxon>
        <taxon>Peptostreptococcales</taxon>
        <taxon>Natronincolaceae</taxon>
        <taxon>Anaerovirgula</taxon>
    </lineage>
</organism>
<dbReference type="EMBL" id="FZOJ01000008">
    <property type="protein sequence ID" value="SNS33308.1"/>
    <property type="molecule type" value="Genomic_DNA"/>
</dbReference>
<dbReference type="RefSeq" id="WP_089282715.1">
    <property type="nucleotide sequence ID" value="NZ_FZOJ01000008.1"/>
</dbReference>
<proteinExistence type="predicted"/>
<dbReference type="AlphaFoldDB" id="A0A239DN87"/>
<keyword evidence="2" id="KW-1185">Reference proteome</keyword>
<evidence type="ECO:0000313" key="1">
    <source>
        <dbReference type="EMBL" id="SNS33308.1"/>
    </source>
</evidence>
<reference evidence="1 2" key="1">
    <citation type="submission" date="2017-06" db="EMBL/GenBank/DDBJ databases">
        <authorList>
            <person name="Kim H.J."/>
            <person name="Triplett B.A."/>
        </authorList>
    </citation>
    <scope>NUCLEOTIDE SEQUENCE [LARGE SCALE GENOMIC DNA]</scope>
    <source>
        <strain evidence="1 2">SCA</strain>
    </source>
</reference>
<dbReference type="Gene3D" id="3.40.630.30">
    <property type="match status" value="1"/>
</dbReference>
<dbReference type="OrthoDB" id="1957572at2"/>
<gene>
    <name evidence="1" type="ORF">SAMN05446037_100831</name>
</gene>
<accession>A0A239DN87</accession>